<evidence type="ECO:0000256" key="12">
    <source>
        <dbReference type="ARBA" id="ARBA00023136"/>
    </source>
</evidence>
<gene>
    <name evidence="16" type="ORF">EHJ13_01535</name>
</gene>
<dbReference type="InterPro" id="IPR003660">
    <property type="entry name" value="HAMP_dom"/>
</dbReference>
<keyword evidence="11" id="KW-0902">Two-component regulatory system</keyword>
<organism evidence="16 17">
    <name type="scientific">Cronobacter dublinensis</name>
    <dbReference type="NCBI Taxonomy" id="413497"/>
    <lineage>
        <taxon>Bacteria</taxon>
        <taxon>Pseudomonadati</taxon>
        <taxon>Pseudomonadota</taxon>
        <taxon>Gammaproteobacteria</taxon>
        <taxon>Enterobacterales</taxon>
        <taxon>Enterobacteriaceae</taxon>
        <taxon>Cronobacter</taxon>
    </lineage>
</organism>
<dbReference type="PANTHER" id="PTHR45436">
    <property type="entry name" value="SENSOR HISTIDINE KINASE YKOH"/>
    <property type="match status" value="1"/>
</dbReference>
<reference evidence="16" key="1">
    <citation type="submission" date="2018-11" db="EMBL/GenBank/DDBJ databases">
        <title>Genomics analysis of Putative Virulence Factors on Adhesion and Cytotoxicity for Cronobacter spp.</title>
        <authorList>
            <person name="Cui J."/>
        </authorList>
    </citation>
    <scope>NUCLEOTIDE SEQUENCE</scope>
    <source>
        <strain evidence="16">SD69</strain>
    </source>
</reference>
<feature type="transmembrane region" description="Helical" evidence="13">
    <location>
        <begin position="18"/>
        <end position="38"/>
    </location>
</feature>
<dbReference type="InterPro" id="IPR050428">
    <property type="entry name" value="TCS_sensor_his_kinase"/>
</dbReference>
<keyword evidence="7" id="KW-0547">Nucleotide-binding</keyword>
<comment type="caution">
    <text evidence="16">The sequence shown here is derived from an EMBL/GenBank/DDBJ whole genome shotgun (WGS) entry which is preliminary data.</text>
</comment>
<dbReference type="RefSeq" id="WP_161590227.1">
    <property type="nucleotide sequence ID" value="NZ_RPBY01000001.1"/>
</dbReference>
<evidence type="ECO:0000256" key="5">
    <source>
        <dbReference type="ARBA" id="ARBA00022679"/>
    </source>
</evidence>
<dbReference type="Gene3D" id="1.10.287.130">
    <property type="match status" value="1"/>
</dbReference>
<dbReference type="Pfam" id="PF00512">
    <property type="entry name" value="HisKA"/>
    <property type="match status" value="1"/>
</dbReference>
<evidence type="ECO:0000256" key="9">
    <source>
        <dbReference type="ARBA" id="ARBA00022840"/>
    </source>
</evidence>
<evidence type="ECO:0000259" key="15">
    <source>
        <dbReference type="PROSITE" id="PS50885"/>
    </source>
</evidence>
<evidence type="ECO:0000256" key="2">
    <source>
        <dbReference type="ARBA" id="ARBA00004429"/>
    </source>
</evidence>
<dbReference type="SUPFAM" id="SSF55874">
    <property type="entry name" value="ATPase domain of HSP90 chaperone/DNA topoisomerase II/histidine kinase"/>
    <property type="match status" value="1"/>
</dbReference>
<evidence type="ECO:0000256" key="4">
    <source>
        <dbReference type="ARBA" id="ARBA00022553"/>
    </source>
</evidence>
<sequence length="481" mass="53432">MRSFWRLLSVPTLVRRVIIAQMLLLALLWCLFLTFVLWEDLRSPPILTGSETYDTLFTLVENMDDRPQALAGVLAVFSRALREGYGGGDDPELSVSLIVRKDNALIYASDGAPTGVKNRQYGEIERSESEGRAWTSRTLKAGNANIEVTLITPAAGWNFFIYLNSRGYYILPLLVCIPFLLFPAWLSIRVAMRPWSKVVNEIASRTPDDLSPLNAMPAQRELRQMVDAINDFLARLREATERERVFIADAAHELRTPLAAMRINVEALQSYASDNRQTSLLAGIIRSNSRAARLVNQLLLMMHSEARIDTVMEPVAMTTLIQERMAMLAPLAAERRVELEFFADEEIWITGVRERLMSLIDNLIDNAVKYSPEGARVEVDIRAQFSGTQLRVCDAGPGIPVELRERVFDRFFRDPGQTQSGSGLGLAIVKAVAQQHNGRVSLGTSAEGGLRVTVDFPTPKKHEPCARVIPGAPAPPAGACT</sequence>
<proteinExistence type="predicted"/>
<keyword evidence="5" id="KW-0808">Transferase</keyword>
<dbReference type="PRINTS" id="PR00344">
    <property type="entry name" value="BCTRLSENSOR"/>
</dbReference>
<dbReference type="InterPro" id="IPR036097">
    <property type="entry name" value="HisK_dim/P_sf"/>
</dbReference>
<evidence type="ECO:0000256" key="7">
    <source>
        <dbReference type="ARBA" id="ARBA00022741"/>
    </source>
</evidence>
<dbReference type="InterPro" id="IPR003594">
    <property type="entry name" value="HATPase_dom"/>
</dbReference>
<dbReference type="InterPro" id="IPR003661">
    <property type="entry name" value="HisK_dim/P_dom"/>
</dbReference>
<evidence type="ECO:0000256" key="13">
    <source>
        <dbReference type="SAM" id="Phobius"/>
    </source>
</evidence>
<protein>
    <recommendedName>
        <fullName evidence="3">histidine kinase</fullName>
        <ecNumber evidence="3">2.7.13.3</ecNumber>
    </recommendedName>
</protein>
<keyword evidence="9" id="KW-0067">ATP-binding</keyword>
<dbReference type="EMBL" id="RPBY01000001">
    <property type="protein sequence ID" value="NCH86148.1"/>
    <property type="molecule type" value="Genomic_DNA"/>
</dbReference>
<dbReference type="PROSITE" id="PS50885">
    <property type="entry name" value="HAMP"/>
    <property type="match status" value="1"/>
</dbReference>
<dbReference type="InterPro" id="IPR036890">
    <property type="entry name" value="HATPase_C_sf"/>
</dbReference>
<dbReference type="GO" id="GO:0005524">
    <property type="term" value="F:ATP binding"/>
    <property type="evidence" value="ECO:0007669"/>
    <property type="project" value="UniProtKB-KW"/>
</dbReference>
<dbReference type="SUPFAM" id="SSF47384">
    <property type="entry name" value="Homodimeric domain of signal transducing histidine kinase"/>
    <property type="match status" value="1"/>
</dbReference>
<dbReference type="AlphaFoldDB" id="A0A9Q4T348"/>
<evidence type="ECO:0000256" key="8">
    <source>
        <dbReference type="ARBA" id="ARBA00022777"/>
    </source>
</evidence>
<dbReference type="GO" id="GO:0005886">
    <property type="term" value="C:plasma membrane"/>
    <property type="evidence" value="ECO:0007669"/>
    <property type="project" value="UniProtKB-SubCell"/>
</dbReference>
<dbReference type="SMART" id="SM00387">
    <property type="entry name" value="HATPase_c"/>
    <property type="match status" value="1"/>
</dbReference>
<feature type="domain" description="HAMP" evidence="15">
    <location>
        <begin position="189"/>
        <end position="241"/>
    </location>
</feature>
<evidence type="ECO:0000256" key="6">
    <source>
        <dbReference type="ARBA" id="ARBA00022692"/>
    </source>
</evidence>
<evidence type="ECO:0000256" key="11">
    <source>
        <dbReference type="ARBA" id="ARBA00023012"/>
    </source>
</evidence>
<name>A0A9Q4T348_9ENTR</name>
<dbReference type="PROSITE" id="PS50109">
    <property type="entry name" value="HIS_KIN"/>
    <property type="match status" value="1"/>
</dbReference>
<comment type="catalytic activity">
    <reaction evidence="1">
        <text>ATP + protein L-histidine = ADP + protein N-phospho-L-histidine.</text>
        <dbReference type="EC" id="2.7.13.3"/>
    </reaction>
</comment>
<evidence type="ECO:0000256" key="1">
    <source>
        <dbReference type="ARBA" id="ARBA00000085"/>
    </source>
</evidence>
<evidence type="ECO:0000256" key="10">
    <source>
        <dbReference type="ARBA" id="ARBA00022989"/>
    </source>
</evidence>
<evidence type="ECO:0000313" key="17">
    <source>
        <dbReference type="Proteomes" id="UP000778262"/>
    </source>
</evidence>
<dbReference type="Gene3D" id="3.30.565.10">
    <property type="entry name" value="Histidine kinase-like ATPase, C-terminal domain"/>
    <property type="match status" value="1"/>
</dbReference>
<dbReference type="SMART" id="SM00388">
    <property type="entry name" value="HisKA"/>
    <property type="match status" value="1"/>
</dbReference>
<dbReference type="CDD" id="cd00082">
    <property type="entry name" value="HisKA"/>
    <property type="match status" value="1"/>
</dbReference>
<dbReference type="Proteomes" id="UP000778262">
    <property type="component" value="Unassembled WGS sequence"/>
</dbReference>
<dbReference type="PANTHER" id="PTHR45436:SF14">
    <property type="entry name" value="SENSOR PROTEIN QSEC"/>
    <property type="match status" value="1"/>
</dbReference>
<keyword evidence="6 13" id="KW-0812">Transmembrane</keyword>
<evidence type="ECO:0000259" key="14">
    <source>
        <dbReference type="PROSITE" id="PS50109"/>
    </source>
</evidence>
<dbReference type="Pfam" id="PF02518">
    <property type="entry name" value="HATPase_c"/>
    <property type="match status" value="1"/>
</dbReference>
<evidence type="ECO:0000313" key="16">
    <source>
        <dbReference type="EMBL" id="NCH86148.1"/>
    </source>
</evidence>
<dbReference type="InterPro" id="IPR005467">
    <property type="entry name" value="His_kinase_dom"/>
</dbReference>
<keyword evidence="12 13" id="KW-0472">Membrane</keyword>
<comment type="subcellular location">
    <subcellularLocation>
        <location evidence="2">Cell inner membrane</location>
        <topology evidence="2">Multi-pass membrane protein</topology>
    </subcellularLocation>
</comment>
<keyword evidence="8 16" id="KW-0418">Kinase</keyword>
<dbReference type="EC" id="2.7.13.3" evidence="3"/>
<dbReference type="GO" id="GO:0000155">
    <property type="term" value="F:phosphorelay sensor kinase activity"/>
    <property type="evidence" value="ECO:0007669"/>
    <property type="project" value="InterPro"/>
</dbReference>
<accession>A0A9Q4T348</accession>
<dbReference type="InterPro" id="IPR004358">
    <property type="entry name" value="Sig_transdc_His_kin-like_C"/>
</dbReference>
<keyword evidence="4" id="KW-0597">Phosphoprotein</keyword>
<feature type="domain" description="Histidine kinase" evidence="14">
    <location>
        <begin position="249"/>
        <end position="460"/>
    </location>
</feature>
<evidence type="ECO:0000256" key="3">
    <source>
        <dbReference type="ARBA" id="ARBA00012438"/>
    </source>
</evidence>
<keyword evidence="10 13" id="KW-1133">Transmembrane helix</keyword>
<feature type="transmembrane region" description="Helical" evidence="13">
    <location>
        <begin position="169"/>
        <end position="188"/>
    </location>
</feature>